<dbReference type="STRING" id="1409788.NC99_19500"/>
<dbReference type="RefSeq" id="WP_053182501.1">
    <property type="nucleotide sequence ID" value="NZ_LGIA01000147.1"/>
</dbReference>
<accession>A0A0L8VA87</accession>
<gene>
    <name evidence="1" type="ORF">NC99_19500</name>
</gene>
<keyword evidence="2" id="KW-1185">Reference proteome</keyword>
<organism evidence="1 2">
    <name type="scientific">Sunxiuqinia dokdonensis</name>
    <dbReference type="NCBI Taxonomy" id="1409788"/>
    <lineage>
        <taxon>Bacteria</taxon>
        <taxon>Pseudomonadati</taxon>
        <taxon>Bacteroidota</taxon>
        <taxon>Bacteroidia</taxon>
        <taxon>Marinilabiliales</taxon>
        <taxon>Prolixibacteraceae</taxon>
        <taxon>Sunxiuqinia</taxon>
    </lineage>
</organism>
<dbReference type="EMBL" id="LGIA01000147">
    <property type="protein sequence ID" value="KOH45258.1"/>
    <property type="molecule type" value="Genomic_DNA"/>
</dbReference>
<proteinExistence type="predicted"/>
<dbReference type="InterPro" id="IPR046228">
    <property type="entry name" value="DUF6261"/>
</dbReference>
<sequence>MIEKVITTSRTTEVNDLASRAVGAFKNTELSGDAYLTGIITGLEGEVARLTAAIKRMKIESQLEEKDEFRDDTLRALFYLVLGLSLHPNAEIKAAATKVIAVLNRYGMSILNESYAIESSLVNSMLGDLSRADLQDVIAVCPGCPELIAATQTAQDDFEATRIAYEEEQGQETTQENATAIKKQMVTLINQKLVLHLRAMEQVQPDAYGPYARTVAQIIADNNEIVKRRRSKAA</sequence>
<dbReference type="Proteomes" id="UP000036958">
    <property type="component" value="Unassembled WGS sequence"/>
</dbReference>
<evidence type="ECO:0000313" key="1">
    <source>
        <dbReference type="EMBL" id="KOH45258.1"/>
    </source>
</evidence>
<name>A0A0L8VA87_9BACT</name>
<comment type="caution">
    <text evidence="1">The sequence shown here is derived from an EMBL/GenBank/DDBJ whole genome shotgun (WGS) entry which is preliminary data.</text>
</comment>
<dbReference type="AlphaFoldDB" id="A0A0L8VA87"/>
<dbReference type="OrthoDB" id="1123496at2"/>
<evidence type="ECO:0000313" key="2">
    <source>
        <dbReference type="Proteomes" id="UP000036958"/>
    </source>
</evidence>
<protein>
    <submittedName>
        <fullName evidence="1">Uncharacterized protein</fullName>
    </submittedName>
</protein>
<reference evidence="2" key="1">
    <citation type="submission" date="2015-07" db="EMBL/GenBank/DDBJ databases">
        <title>Genome sequencing of Sunxiuqinia dokdonensis strain SK.</title>
        <authorList>
            <person name="Ahn S."/>
            <person name="Kim B.-C."/>
        </authorList>
    </citation>
    <scope>NUCLEOTIDE SEQUENCE [LARGE SCALE GENOMIC DNA]</scope>
    <source>
        <strain evidence="2">SK</strain>
    </source>
</reference>
<dbReference type="Pfam" id="PF19775">
    <property type="entry name" value="DUF6261"/>
    <property type="match status" value="1"/>
</dbReference>